<comment type="caution">
    <text evidence="2">The sequence shown here is derived from an EMBL/GenBank/DDBJ whole genome shotgun (WGS) entry which is preliminary data.</text>
</comment>
<evidence type="ECO:0000256" key="1">
    <source>
        <dbReference type="SAM" id="SignalP"/>
    </source>
</evidence>
<evidence type="ECO:0000313" key="2">
    <source>
        <dbReference type="EMBL" id="RAJ00354.1"/>
    </source>
</evidence>
<sequence>MKKVLALCLSLLFCQYLTAQEKTQTMETLSNRGTGKLRVGGYASPTVKFSTLDDKLAVIVGGSAGVMLNSKVTLGLAGYALVNSIEAPRVNTIDPTEYWTMWYAGFLPEYTFNSNKLFHVSVGALIGGGGIMRGERLRDTEKQVWHDQSGFFVTEPQVNAEMNITTFLRIGIGVSYRLVAGSNTPNITDSKLSGPAAQFVIKAGRF</sequence>
<dbReference type="OrthoDB" id="1122635at2"/>
<dbReference type="RefSeq" id="WP_111599477.1">
    <property type="nucleotide sequence ID" value="NZ_QLLL01000008.1"/>
</dbReference>
<feature type="chain" id="PRO_5016248911" description="Outer membrane protein with beta-barrel domain" evidence="1">
    <location>
        <begin position="20"/>
        <end position="206"/>
    </location>
</feature>
<protein>
    <recommendedName>
        <fullName evidence="4">Outer membrane protein with beta-barrel domain</fullName>
    </recommendedName>
</protein>
<feature type="signal peptide" evidence="1">
    <location>
        <begin position="1"/>
        <end position="19"/>
    </location>
</feature>
<gene>
    <name evidence="2" type="ORF">LX64_04057</name>
</gene>
<reference evidence="2 3" key="1">
    <citation type="submission" date="2018-06" db="EMBL/GenBank/DDBJ databases">
        <title>Genomic Encyclopedia of Archaeal and Bacterial Type Strains, Phase II (KMG-II): from individual species to whole genera.</title>
        <authorList>
            <person name="Goeker M."/>
        </authorList>
    </citation>
    <scope>NUCLEOTIDE SEQUENCE [LARGE SCALE GENOMIC DNA]</scope>
    <source>
        <strain evidence="2 3">DSM 23857</strain>
    </source>
</reference>
<accession>A0A327Q8Y9</accession>
<dbReference type="AlphaFoldDB" id="A0A327Q8Y9"/>
<dbReference type="Proteomes" id="UP000249547">
    <property type="component" value="Unassembled WGS sequence"/>
</dbReference>
<name>A0A327Q8Y9_9BACT</name>
<dbReference type="EMBL" id="QLLL01000008">
    <property type="protein sequence ID" value="RAJ00354.1"/>
    <property type="molecule type" value="Genomic_DNA"/>
</dbReference>
<keyword evidence="1" id="KW-0732">Signal</keyword>
<evidence type="ECO:0008006" key="4">
    <source>
        <dbReference type="Google" id="ProtNLM"/>
    </source>
</evidence>
<keyword evidence="3" id="KW-1185">Reference proteome</keyword>
<proteinExistence type="predicted"/>
<evidence type="ECO:0000313" key="3">
    <source>
        <dbReference type="Proteomes" id="UP000249547"/>
    </source>
</evidence>
<organism evidence="2 3">
    <name type="scientific">Chitinophaga skermanii</name>
    <dbReference type="NCBI Taxonomy" id="331697"/>
    <lineage>
        <taxon>Bacteria</taxon>
        <taxon>Pseudomonadati</taxon>
        <taxon>Bacteroidota</taxon>
        <taxon>Chitinophagia</taxon>
        <taxon>Chitinophagales</taxon>
        <taxon>Chitinophagaceae</taxon>
        <taxon>Chitinophaga</taxon>
    </lineage>
</organism>